<dbReference type="InterPro" id="IPR016169">
    <property type="entry name" value="FAD-bd_PCMH_sub2"/>
</dbReference>
<dbReference type="Proteomes" id="UP000738359">
    <property type="component" value="Unassembled WGS sequence"/>
</dbReference>
<comment type="cofactor">
    <cofactor evidence="1">
        <name>FAD</name>
        <dbReference type="ChEBI" id="CHEBI:57692"/>
    </cofactor>
</comment>
<sequence>MASAPISVPLPGFTEIYKRGEPEYDEHCYQYASSSHTHGIIQPKYIIYPRGDDEVIKAIQYAKANKLAVAIRTGGHQYSGASSTYGDNIQLALSRTYDNFRWENTECTLVTFGVSFSLRIFHKKLAARHRFVPHGQCSHVHLGGHVQTGGYGQLGRSFGLLADHVQKIRIITADGQPREIRRTVEEDKDLFFAVLGGSPGNFGVVTHVTIRVHRDEDHPHSRGLKILYPYDRDRLKRLLDVMVEMANDKSFPADYDYCLTMLSANSLILPSFSPDLDEIMRVEHPEHFGQNGRFGWPPMIIVYAQWANLEGENQPYDKTFFEKIKRAGGVTQIPFLGIRVDDDRHQPLSQLTGHWIFRNVREFENPYIKRTFMSNSQTLVEDDWTTYVCDRIHEIEGNPFNGCDLSVQMQHFGGDNSRVYQNNDGSTAISWRDSHICCVLDCFHRGYPSARKIAEEWQKENDKCVGHTDAKFCKEDRRVLWGSHDLNLDQEQDHYFDNAHAVLPETKYERLCAIKKEVDPDGLFTPNGFCVGAPPVAAAVSNDVEELKTKLDLGHTARRALSAIGKTFPTFRAPFLEEELKKADTSIAAADSRVQEQAKFLATMCSDREMAAKLRRRRADATGGEVQRREVYWVSS</sequence>
<dbReference type="SUPFAM" id="SSF56176">
    <property type="entry name" value="FAD-binding/transporter-associated domain-like"/>
    <property type="match status" value="1"/>
</dbReference>
<protein>
    <recommendedName>
        <fullName evidence="6">FAD-binding PCMH-type domain-containing protein</fullName>
    </recommendedName>
</protein>
<organism evidence="7 8">
    <name type="scientific">Mortierella alpina</name>
    <name type="common">Oleaginous fungus</name>
    <name type="synonym">Mortierella renispora</name>
    <dbReference type="NCBI Taxonomy" id="64518"/>
    <lineage>
        <taxon>Eukaryota</taxon>
        <taxon>Fungi</taxon>
        <taxon>Fungi incertae sedis</taxon>
        <taxon>Mucoromycota</taxon>
        <taxon>Mortierellomycotina</taxon>
        <taxon>Mortierellomycetes</taxon>
        <taxon>Mortierellales</taxon>
        <taxon>Mortierellaceae</taxon>
        <taxon>Mortierella</taxon>
    </lineage>
</organism>
<evidence type="ECO:0000256" key="4">
    <source>
        <dbReference type="ARBA" id="ARBA00022827"/>
    </source>
</evidence>
<dbReference type="Pfam" id="PF01565">
    <property type="entry name" value="FAD_binding_4"/>
    <property type="match status" value="1"/>
</dbReference>
<comment type="similarity">
    <text evidence="2">Belongs to the oxygen-dependent FAD-linked oxidoreductase family.</text>
</comment>
<dbReference type="InterPro" id="IPR016166">
    <property type="entry name" value="FAD-bd_PCMH"/>
</dbReference>
<keyword evidence="4" id="KW-0274">FAD</keyword>
<dbReference type="OrthoDB" id="415825at2759"/>
<evidence type="ECO:0000256" key="1">
    <source>
        <dbReference type="ARBA" id="ARBA00001974"/>
    </source>
</evidence>
<dbReference type="EMBL" id="JAAAHY010002512">
    <property type="protein sequence ID" value="KAF9944319.1"/>
    <property type="molecule type" value="Genomic_DNA"/>
</dbReference>
<dbReference type="AlphaFoldDB" id="A0A9P6ITF9"/>
<accession>A0A9P6ITF9</accession>
<gene>
    <name evidence="7" type="ORF">BGZ70_004793</name>
</gene>
<dbReference type="PANTHER" id="PTHR42973">
    <property type="entry name" value="BINDING OXIDOREDUCTASE, PUTATIVE (AFU_ORTHOLOGUE AFUA_1G17690)-RELATED"/>
    <property type="match status" value="1"/>
</dbReference>
<proteinExistence type="inferred from homology"/>
<evidence type="ECO:0000256" key="3">
    <source>
        <dbReference type="ARBA" id="ARBA00022630"/>
    </source>
</evidence>
<dbReference type="InterPro" id="IPR036318">
    <property type="entry name" value="FAD-bd_PCMH-like_sf"/>
</dbReference>
<dbReference type="GO" id="GO:0016491">
    <property type="term" value="F:oxidoreductase activity"/>
    <property type="evidence" value="ECO:0007669"/>
    <property type="project" value="UniProtKB-KW"/>
</dbReference>
<keyword evidence="5" id="KW-0560">Oxidoreductase</keyword>
<evidence type="ECO:0000259" key="6">
    <source>
        <dbReference type="PROSITE" id="PS51387"/>
    </source>
</evidence>
<dbReference type="GO" id="GO:0071949">
    <property type="term" value="F:FAD binding"/>
    <property type="evidence" value="ECO:0007669"/>
    <property type="project" value="InterPro"/>
</dbReference>
<dbReference type="Gene3D" id="3.40.462.20">
    <property type="match status" value="1"/>
</dbReference>
<dbReference type="Gene3D" id="3.30.465.10">
    <property type="match status" value="2"/>
</dbReference>
<evidence type="ECO:0000313" key="7">
    <source>
        <dbReference type="EMBL" id="KAF9944319.1"/>
    </source>
</evidence>
<dbReference type="InterPro" id="IPR006094">
    <property type="entry name" value="Oxid_FAD_bind_N"/>
</dbReference>
<name>A0A9P6ITF9_MORAP</name>
<keyword evidence="3" id="KW-0285">Flavoprotein</keyword>
<keyword evidence="8" id="KW-1185">Reference proteome</keyword>
<evidence type="ECO:0000256" key="2">
    <source>
        <dbReference type="ARBA" id="ARBA00005466"/>
    </source>
</evidence>
<feature type="domain" description="FAD-binding PCMH-type" evidence="6">
    <location>
        <begin position="39"/>
        <end position="215"/>
    </location>
</feature>
<dbReference type="PROSITE" id="PS51387">
    <property type="entry name" value="FAD_PCMH"/>
    <property type="match status" value="1"/>
</dbReference>
<evidence type="ECO:0000256" key="5">
    <source>
        <dbReference type="ARBA" id="ARBA00023002"/>
    </source>
</evidence>
<evidence type="ECO:0000313" key="8">
    <source>
        <dbReference type="Proteomes" id="UP000738359"/>
    </source>
</evidence>
<comment type="caution">
    <text evidence="7">The sequence shown here is derived from an EMBL/GenBank/DDBJ whole genome shotgun (WGS) entry which is preliminary data.</text>
</comment>
<dbReference type="PANTHER" id="PTHR42973:SF39">
    <property type="entry name" value="FAD-BINDING PCMH-TYPE DOMAIN-CONTAINING PROTEIN"/>
    <property type="match status" value="1"/>
</dbReference>
<dbReference type="InterPro" id="IPR050416">
    <property type="entry name" value="FAD-linked_Oxidoreductase"/>
</dbReference>
<reference evidence="7" key="1">
    <citation type="journal article" date="2020" name="Fungal Divers.">
        <title>Resolving the Mortierellaceae phylogeny through synthesis of multi-gene phylogenetics and phylogenomics.</title>
        <authorList>
            <person name="Vandepol N."/>
            <person name="Liber J."/>
            <person name="Desiro A."/>
            <person name="Na H."/>
            <person name="Kennedy M."/>
            <person name="Barry K."/>
            <person name="Grigoriev I.V."/>
            <person name="Miller A.N."/>
            <person name="O'Donnell K."/>
            <person name="Stajich J.E."/>
            <person name="Bonito G."/>
        </authorList>
    </citation>
    <scope>NUCLEOTIDE SEQUENCE</scope>
    <source>
        <strain evidence="7">CK1249</strain>
    </source>
</reference>